<organism evidence="1">
    <name type="scientific">Mucor ambiguus</name>
    <dbReference type="NCBI Taxonomy" id="91626"/>
    <lineage>
        <taxon>Eukaryota</taxon>
        <taxon>Fungi</taxon>
        <taxon>Fungi incertae sedis</taxon>
        <taxon>Mucoromycota</taxon>
        <taxon>Mucoromycotina</taxon>
        <taxon>Mucoromycetes</taxon>
        <taxon>Mucorales</taxon>
        <taxon>Mucorineae</taxon>
        <taxon>Mucoraceae</taxon>
        <taxon>Mucor</taxon>
    </lineage>
</organism>
<dbReference type="AlphaFoldDB" id="A0A0C9N635"/>
<sequence length="192" mass="21417">MTILWASTFSLCVLFVPKLFKILFPKKALFVSPLTEKRDGHDDEKTLYGEKQLLTMNRETSGTVRIQVFSLPSKMANDVHYILASSLVSINSVGNYVFKVHGAIGGGRCDLLIQVSNQKQLSRWLGLFDRKSAQHDRSKKSHHPPSLSVDKTHYEYSITCDSSNNSSKGSICDEYTSQFTLCSNETSASSVT</sequence>
<dbReference type="EMBL" id="DF836954">
    <property type="protein sequence ID" value="GAN11532.1"/>
    <property type="molecule type" value="Genomic_DNA"/>
</dbReference>
<protein>
    <recommendedName>
        <fullName evidence="3">PH domain-containing protein</fullName>
    </recommendedName>
</protein>
<dbReference type="Proteomes" id="UP000053815">
    <property type="component" value="Unassembled WGS sequence"/>
</dbReference>
<gene>
    <name evidence="1" type="ORF">MAM1_0665d11096</name>
</gene>
<evidence type="ECO:0000313" key="2">
    <source>
        <dbReference type="Proteomes" id="UP000053815"/>
    </source>
</evidence>
<proteinExistence type="predicted"/>
<keyword evidence="2" id="KW-1185">Reference proteome</keyword>
<name>A0A0C9N635_9FUNG</name>
<reference evidence="1" key="1">
    <citation type="submission" date="2014-09" db="EMBL/GenBank/DDBJ databases">
        <title>Draft genome sequence of an oleaginous Mucoromycotina fungus Mucor ambiguus NBRC6742.</title>
        <authorList>
            <person name="Takeda I."/>
            <person name="Yamane N."/>
            <person name="Morita T."/>
            <person name="Tamano K."/>
            <person name="Machida M."/>
            <person name="Baker S."/>
            <person name="Koike H."/>
        </authorList>
    </citation>
    <scope>NUCLEOTIDE SEQUENCE</scope>
    <source>
        <strain evidence="1">NBRC 6742</strain>
    </source>
</reference>
<accession>A0A0C9N635</accession>
<evidence type="ECO:0008006" key="3">
    <source>
        <dbReference type="Google" id="ProtNLM"/>
    </source>
</evidence>
<evidence type="ECO:0000313" key="1">
    <source>
        <dbReference type="EMBL" id="GAN11532.1"/>
    </source>
</evidence>